<evidence type="ECO:0000313" key="6">
    <source>
        <dbReference type="EMBL" id="MBP1083773.1"/>
    </source>
</evidence>
<dbReference type="PANTHER" id="PTHR12302">
    <property type="entry name" value="EBNA2 BINDING PROTEIN P100"/>
    <property type="match status" value="1"/>
</dbReference>
<keyword evidence="3 6" id="KW-0378">Hydrolase</keyword>
<evidence type="ECO:0000256" key="2">
    <source>
        <dbReference type="ARBA" id="ARBA00022759"/>
    </source>
</evidence>
<dbReference type="InterPro" id="IPR016071">
    <property type="entry name" value="Staphylococal_nuclease_OB-fold"/>
</dbReference>
<dbReference type="Gene3D" id="2.40.50.90">
    <property type="match status" value="1"/>
</dbReference>
<proteinExistence type="predicted"/>
<feature type="domain" description="TNase-like" evidence="5">
    <location>
        <begin position="77"/>
        <end position="210"/>
    </location>
</feature>
<dbReference type="PROSITE" id="PS50830">
    <property type="entry name" value="TNASE_3"/>
    <property type="match status" value="1"/>
</dbReference>
<dbReference type="PANTHER" id="PTHR12302:SF3">
    <property type="entry name" value="SERINE_THREONINE-PROTEIN KINASE 31"/>
    <property type="match status" value="1"/>
</dbReference>
<dbReference type="SMART" id="SM00318">
    <property type="entry name" value="SNc"/>
    <property type="match status" value="1"/>
</dbReference>
<name>A0ABS4D2B3_9BACI</name>
<evidence type="ECO:0000259" key="5">
    <source>
        <dbReference type="PROSITE" id="PS50830"/>
    </source>
</evidence>
<dbReference type="PROSITE" id="PS51257">
    <property type="entry name" value="PROKAR_LIPOPROTEIN"/>
    <property type="match status" value="1"/>
</dbReference>
<keyword evidence="1" id="KW-0540">Nuclease</keyword>
<dbReference type="EMBL" id="JAFDST010000007">
    <property type="protein sequence ID" value="MBP1083773.1"/>
    <property type="molecule type" value="Genomic_DNA"/>
</dbReference>
<comment type="caution">
    <text evidence="6">The sequence shown here is derived from an EMBL/GenBank/DDBJ whole genome shotgun (WGS) entry which is preliminary data.</text>
</comment>
<dbReference type="InterPro" id="IPR008613">
    <property type="entry name" value="Excalibur_Ca-bd_domain"/>
</dbReference>
<evidence type="ECO:0000313" key="7">
    <source>
        <dbReference type="Proteomes" id="UP000674416"/>
    </source>
</evidence>
<evidence type="ECO:0000256" key="1">
    <source>
        <dbReference type="ARBA" id="ARBA00022722"/>
    </source>
</evidence>
<feature type="region of interest" description="Disordered" evidence="4">
    <location>
        <begin position="255"/>
        <end position="278"/>
    </location>
</feature>
<dbReference type="Pfam" id="PF00565">
    <property type="entry name" value="SNase"/>
    <property type="match status" value="1"/>
</dbReference>
<keyword evidence="2" id="KW-0255">Endonuclease</keyword>
<dbReference type="EC" id="3.1.31.1" evidence="6"/>
<sequence length="278" mass="31152">MKLFLHILFRRKRIKPGKRMSVLGLGMLLFLSGCGGENYEEMSPYATVEDYSSDNEPKAEENKPKQENPVKTAGTTDQIPVQLVQTIDGDTIKVLYNGEEKTVRYLLIDTPETKHPRLGAQPFGKEAYNRNKQLINGGEITIEFDVGDRTDKYGRLLAYVYVDGKSVQEQLVKEGSARVAYVYPPNTRHLDAYENAQAYAKKKQLGIWSIEDYSTDKGFVSEKDNTRSVNSNISSDEKDDIHYKNCTEVKNAGAAPIHKGDLGYGNHLDRDGDGTGCE</sequence>
<evidence type="ECO:0000256" key="4">
    <source>
        <dbReference type="SAM" id="MobiDB-lite"/>
    </source>
</evidence>
<dbReference type="CDD" id="cd00175">
    <property type="entry name" value="SNc"/>
    <property type="match status" value="1"/>
</dbReference>
<feature type="compositionally biased region" description="Basic and acidic residues" evidence="4">
    <location>
        <begin position="267"/>
        <end position="278"/>
    </location>
</feature>
<dbReference type="Proteomes" id="UP000674416">
    <property type="component" value="Unassembled WGS sequence"/>
</dbReference>
<dbReference type="SUPFAM" id="SSF50199">
    <property type="entry name" value="Staphylococcal nuclease"/>
    <property type="match status" value="1"/>
</dbReference>
<accession>A0ABS4D2B3</accession>
<protein>
    <submittedName>
        <fullName evidence="6">Micrococcal nuclease</fullName>
        <ecNumber evidence="6">3.1.31.1</ecNumber>
    </submittedName>
</protein>
<evidence type="ECO:0000256" key="3">
    <source>
        <dbReference type="ARBA" id="ARBA00022801"/>
    </source>
</evidence>
<organism evidence="6 7">
    <name type="scientific">Bacillus capparidis</name>
    <dbReference type="NCBI Taxonomy" id="1840411"/>
    <lineage>
        <taxon>Bacteria</taxon>
        <taxon>Bacillati</taxon>
        <taxon>Bacillota</taxon>
        <taxon>Bacilli</taxon>
        <taxon>Bacillales</taxon>
        <taxon>Bacillaceae</taxon>
        <taxon>Bacillus</taxon>
    </lineage>
</organism>
<dbReference type="InterPro" id="IPR035437">
    <property type="entry name" value="SNase_OB-fold_sf"/>
</dbReference>
<feature type="compositionally biased region" description="Basic and acidic residues" evidence="4">
    <location>
        <begin position="55"/>
        <end position="68"/>
    </location>
</feature>
<keyword evidence="7" id="KW-1185">Reference proteome</keyword>
<feature type="region of interest" description="Disordered" evidence="4">
    <location>
        <begin position="48"/>
        <end position="76"/>
    </location>
</feature>
<dbReference type="SMART" id="SM00894">
    <property type="entry name" value="Excalibur"/>
    <property type="match status" value="1"/>
</dbReference>
<dbReference type="GO" id="GO:1990599">
    <property type="term" value="F:3' overhang single-stranded DNA endodeoxyribonuclease activity"/>
    <property type="evidence" value="ECO:0007669"/>
    <property type="project" value="UniProtKB-EC"/>
</dbReference>
<dbReference type="Pfam" id="PF05901">
    <property type="entry name" value="Excalibur"/>
    <property type="match status" value="1"/>
</dbReference>
<reference evidence="6 7" key="1">
    <citation type="submission" date="2021-01" db="EMBL/GenBank/DDBJ databases">
        <title>Genomic Encyclopedia of Type Strains, Phase IV (KMG-IV): sequencing the most valuable type-strain genomes for metagenomic binning, comparative biology and taxonomic classification.</title>
        <authorList>
            <person name="Goeker M."/>
        </authorList>
    </citation>
    <scope>NUCLEOTIDE SEQUENCE [LARGE SCALE GENOMIC DNA]</scope>
    <source>
        <strain evidence="6 7">DSM 103394</strain>
    </source>
</reference>
<dbReference type="InterPro" id="IPR002071">
    <property type="entry name" value="Thermonucl_AS"/>
</dbReference>
<gene>
    <name evidence="6" type="ORF">JOC74_004320</name>
</gene>
<dbReference type="PROSITE" id="PS01284">
    <property type="entry name" value="TNASE_2"/>
    <property type="match status" value="1"/>
</dbReference>
<dbReference type="RefSeq" id="WP_053602105.1">
    <property type="nucleotide sequence ID" value="NZ_JAFDST010000007.1"/>
</dbReference>